<evidence type="ECO:0000256" key="15">
    <source>
        <dbReference type="ARBA" id="ARBA00044536"/>
    </source>
</evidence>
<evidence type="ECO:0000256" key="13">
    <source>
        <dbReference type="ARBA" id="ARBA00022946"/>
    </source>
</evidence>
<dbReference type="GO" id="GO:0046872">
    <property type="term" value="F:metal ion binding"/>
    <property type="evidence" value="ECO:0007669"/>
    <property type="project" value="UniProtKB-KW"/>
</dbReference>
<name>A0A1D2A4Q5_AUXPR</name>
<keyword evidence="13" id="KW-0809">Transit peptide</keyword>
<comment type="cofactor">
    <cofactor evidence="2">
        <name>Mg(2+)</name>
        <dbReference type="ChEBI" id="CHEBI:18420"/>
    </cofactor>
</comment>
<dbReference type="Gene3D" id="3.40.50.11980">
    <property type="match status" value="1"/>
</dbReference>
<dbReference type="Pfam" id="PF16953">
    <property type="entry name" value="PRORP"/>
    <property type="match status" value="1"/>
</dbReference>
<keyword evidence="14" id="KW-0496">Mitochondrion</keyword>
<dbReference type="PANTHER" id="PTHR13547">
    <property type="match status" value="1"/>
</dbReference>
<dbReference type="EMBL" id="GDKF01004458">
    <property type="protein sequence ID" value="JAT74164.1"/>
    <property type="molecule type" value="Transcribed_RNA"/>
</dbReference>
<keyword evidence="8" id="KW-0479">Metal-binding</keyword>
<dbReference type="GO" id="GO:0004526">
    <property type="term" value="F:ribonuclease P activity"/>
    <property type="evidence" value="ECO:0007669"/>
    <property type="project" value="UniProtKB-EC"/>
</dbReference>
<protein>
    <recommendedName>
        <fullName evidence="15">Mitochondrial ribonuclease P catalytic subunit</fullName>
        <ecNumber evidence="5">3.1.26.5</ecNumber>
    </recommendedName>
    <alternativeName>
        <fullName evidence="16">Mitochondrial ribonuclease P protein 3</fullName>
    </alternativeName>
</protein>
<feature type="domain" description="PROP1-like PPR" evidence="19">
    <location>
        <begin position="195"/>
        <end position="335"/>
    </location>
</feature>
<organism evidence="20">
    <name type="scientific">Auxenochlorella protothecoides</name>
    <name type="common">Green microalga</name>
    <name type="synonym">Chlorella protothecoides</name>
    <dbReference type="NCBI Taxonomy" id="3075"/>
    <lineage>
        <taxon>Eukaryota</taxon>
        <taxon>Viridiplantae</taxon>
        <taxon>Chlorophyta</taxon>
        <taxon>core chlorophytes</taxon>
        <taxon>Trebouxiophyceae</taxon>
        <taxon>Chlorellales</taxon>
        <taxon>Chlorellaceae</taxon>
        <taxon>Auxenochlorella</taxon>
    </lineage>
</organism>
<keyword evidence="12" id="KW-0460">Magnesium</keyword>
<evidence type="ECO:0000256" key="9">
    <source>
        <dbReference type="ARBA" id="ARBA00022737"/>
    </source>
</evidence>
<dbReference type="InterPro" id="IPR033495">
    <property type="entry name" value="MRPP3_PIN_dom"/>
</dbReference>
<evidence type="ECO:0000256" key="3">
    <source>
        <dbReference type="ARBA" id="ARBA00004173"/>
    </source>
</evidence>
<evidence type="ECO:0000256" key="14">
    <source>
        <dbReference type="ARBA" id="ARBA00023128"/>
    </source>
</evidence>
<keyword evidence="7" id="KW-0540">Nuclease</keyword>
<comment type="catalytic activity">
    <reaction evidence="1">
        <text>Endonucleolytic cleavage of RNA, removing 5'-extranucleotides from tRNA precursor.</text>
        <dbReference type="EC" id="3.1.26.5"/>
    </reaction>
</comment>
<proteinExistence type="inferred from homology"/>
<evidence type="ECO:0000256" key="10">
    <source>
        <dbReference type="ARBA" id="ARBA00022801"/>
    </source>
</evidence>
<evidence type="ECO:0000256" key="16">
    <source>
        <dbReference type="ARBA" id="ARBA00044559"/>
    </source>
</evidence>
<keyword evidence="6" id="KW-0819">tRNA processing</keyword>
<evidence type="ECO:0000259" key="19">
    <source>
        <dbReference type="Pfam" id="PF17177"/>
    </source>
</evidence>
<accession>A0A1D2A4Q5</accession>
<keyword evidence="11" id="KW-0862">Zinc</keyword>
<dbReference type="InterPro" id="IPR031595">
    <property type="entry name" value="PRORP_C"/>
</dbReference>
<keyword evidence="9" id="KW-0677">Repeat</keyword>
<evidence type="ECO:0000256" key="6">
    <source>
        <dbReference type="ARBA" id="ARBA00022694"/>
    </source>
</evidence>
<dbReference type="AlphaFoldDB" id="A0A1D2A4Q5"/>
<evidence type="ECO:0000256" key="8">
    <source>
        <dbReference type="ARBA" id="ARBA00022723"/>
    </source>
</evidence>
<dbReference type="PANTHER" id="PTHR13547:SF1">
    <property type="entry name" value="MITOCHONDRIAL RIBONUCLEASE P CATALYTIC SUBUNIT"/>
    <property type="match status" value="1"/>
</dbReference>
<reference evidence="20" key="1">
    <citation type="submission" date="2015-08" db="EMBL/GenBank/DDBJ databases">
        <authorList>
            <person name="Babu N.S."/>
            <person name="Beckwith C.J."/>
            <person name="Beseler K.G."/>
            <person name="Brison A."/>
            <person name="Carone J.V."/>
            <person name="Caskin T.P."/>
            <person name="Diamond M."/>
            <person name="Durham M.E."/>
            <person name="Foxe J.M."/>
            <person name="Go M."/>
            <person name="Henderson B.A."/>
            <person name="Jones I.B."/>
            <person name="McGettigan J.A."/>
            <person name="Micheletti S.J."/>
            <person name="Nasrallah M.E."/>
            <person name="Ortiz D."/>
            <person name="Piller C.R."/>
            <person name="Privatt S.R."/>
            <person name="Schneider S.L."/>
            <person name="Sharp S."/>
            <person name="Smith T.C."/>
            <person name="Stanton J.D."/>
            <person name="Ullery H.E."/>
            <person name="Wilson R.J."/>
            <person name="Serrano M.G."/>
            <person name="Buck G."/>
            <person name="Lee V."/>
            <person name="Wang Y."/>
            <person name="Carvalho R."/>
            <person name="Voegtly L."/>
            <person name="Shi R."/>
            <person name="Duckworth R."/>
            <person name="Johnson A."/>
            <person name="Loviza R."/>
            <person name="Walstead R."/>
            <person name="Shah Z."/>
            <person name="Kiflezghi M."/>
            <person name="Wade K."/>
            <person name="Ball S.L."/>
            <person name="Bradley K.W."/>
            <person name="Asai D.J."/>
            <person name="Bowman C.A."/>
            <person name="Russell D.A."/>
            <person name="Pope W.H."/>
            <person name="Jacobs-Sera D."/>
            <person name="Hendrix R.W."/>
            <person name="Hatfull G.F."/>
        </authorList>
    </citation>
    <scope>NUCLEOTIDE SEQUENCE</scope>
</reference>
<dbReference type="CDD" id="cd18718">
    <property type="entry name" value="PIN_PRORP"/>
    <property type="match status" value="1"/>
</dbReference>
<dbReference type="InterPro" id="IPR011990">
    <property type="entry name" value="TPR-like_helical_dom_sf"/>
</dbReference>
<dbReference type="GO" id="GO:0005739">
    <property type="term" value="C:mitochondrion"/>
    <property type="evidence" value="ECO:0007669"/>
    <property type="project" value="UniProtKB-SubCell"/>
</dbReference>
<evidence type="ECO:0000256" key="11">
    <source>
        <dbReference type="ARBA" id="ARBA00022833"/>
    </source>
</evidence>
<evidence type="ECO:0000259" key="18">
    <source>
        <dbReference type="Pfam" id="PF16953"/>
    </source>
</evidence>
<feature type="domain" description="PRORP" evidence="18">
    <location>
        <begin position="355"/>
        <end position="574"/>
    </location>
</feature>
<dbReference type="EC" id="3.1.26.5" evidence="5"/>
<sequence length="608" mass="67046">YMHAGVQCYSTPLDISHRAWSPLSSLARCCMQFVNALSRAHRQRMLACVSNLHGSIQFRCTGARPQGLVGGHPGRSRREIPQHFAWRATLPPLNAQHIMQTVDSASSGGRRKKQRIETPLTLMRQALVQATRQNSWADAWQAYQSAKKQDIKLTADVYNSLLFMCAGGEEWEALCARGQEAGETGPHNGDGVPSCETRLEVGQSLFSEMEALFGTPSEMCFTALARLAAMAGDGKRALALGEELVSQGVPPKLRNFTPALHAFAAHRQASEALGLFTRLQALSLSLTEDDYRLIIRAACGSPLWASMQDVFLAMGEELTVLQPGTLEVVEAYFEALSSQAEGPGPFTLSRQTVRADGQDDSGGEPIQAVKLSSAERDTFIKGIANLARRSQREPNKFEQFDAWLEERGSPEIIIDAANVGFYGQNAGAGMFCFPQMKTMVEHLGTVFPGKKPLVVLSAGRAQRIQKLDPALRTFFAKLEEQGSFFVTPFGSNDDWYWMYAAVRAGEVGVLVSNDEMRDHTFQLLAPRYFEKWKQRHQVRYQIYNTLVTLQLPAPYTACIQHLPDGAWVFPLSVTRWLRAQPACVGPPTGTLPPGQAEFGADPALQPQL</sequence>
<evidence type="ECO:0000256" key="7">
    <source>
        <dbReference type="ARBA" id="ARBA00022722"/>
    </source>
</evidence>
<dbReference type="GO" id="GO:0001682">
    <property type="term" value="P:tRNA 5'-leader removal"/>
    <property type="evidence" value="ECO:0007669"/>
    <property type="project" value="TreeGrafter"/>
</dbReference>
<evidence type="ECO:0000256" key="5">
    <source>
        <dbReference type="ARBA" id="ARBA00012179"/>
    </source>
</evidence>
<gene>
    <name evidence="20" type="ORF">g.19846</name>
</gene>
<comment type="similarity">
    <text evidence="4">Belongs to the PPR family. P subfamily.</text>
</comment>
<evidence type="ECO:0000256" key="2">
    <source>
        <dbReference type="ARBA" id="ARBA00001946"/>
    </source>
</evidence>
<evidence type="ECO:0000256" key="4">
    <source>
        <dbReference type="ARBA" id="ARBA00007626"/>
    </source>
</evidence>
<dbReference type="Gene3D" id="1.25.40.10">
    <property type="entry name" value="Tetratricopeptide repeat domain"/>
    <property type="match status" value="1"/>
</dbReference>
<keyword evidence="10" id="KW-0378">Hydrolase</keyword>
<evidence type="ECO:0000256" key="17">
    <source>
        <dbReference type="SAM" id="MobiDB-lite"/>
    </source>
</evidence>
<dbReference type="InterPro" id="IPR033443">
    <property type="entry name" value="PROP1-like_PPR_dom"/>
</dbReference>
<evidence type="ECO:0000313" key="20">
    <source>
        <dbReference type="EMBL" id="JAT74164.1"/>
    </source>
</evidence>
<comment type="subcellular location">
    <subcellularLocation>
        <location evidence="3">Mitochondrion</location>
    </subcellularLocation>
</comment>
<evidence type="ECO:0000256" key="1">
    <source>
        <dbReference type="ARBA" id="ARBA00000928"/>
    </source>
</evidence>
<feature type="non-terminal residue" evidence="20">
    <location>
        <position position="1"/>
    </location>
</feature>
<evidence type="ECO:0000256" key="12">
    <source>
        <dbReference type="ARBA" id="ARBA00022842"/>
    </source>
</evidence>
<dbReference type="Pfam" id="PF17177">
    <property type="entry name" value="PPR_long"/>
    <property type="match status" value="1"/>
</dbReference>
<feature type="region of interest" description="Disordered" evidence="17">
    <location>
        <begin position="588"/>
        <end position="608"/>
    </location>
</feature>